<accession>A0A7G9L5L9</accession>
<dbReference type="KEGG" id="ssau:H8M03_00100"/>
<dbReference type="Proteomes" id="UP000515861">
    <property type="component" value="Chromosome"/>
</dbReference>
<proteinExistence type="predicted"/>
<gene>
    <name evidence="1" type="ORF">H8M03_00100</name>
</gene>
<evidence type="ECO:0000313" key="2">
    <source>
        <dbReference type="Proteomes" id="UP000515861"/>
    </source>
</evidence>
<keyword evidence="2" id="KW-1185">Reference proteome</keyword>
<dbReference type="RefSeq" id="WP_187480872.1">
    <property type="nucleotide sequence ID" value="NZ_CP060697.1"/>
</dbReference>
<sequence>MAFTQLDPPIPLHVVDRGPGFAIAVIDYGQEFDLLWVVGMDDGGEIWCVPNPQVRLQTNWSMGRQKKAAAASPKIAAIKA</sequence>
<dbReference type="AlphaFoldDB" id="A0A7G9L5L9"/>
<evidence type="ECO:0000313" key="1">
    <source>
        <dbReference type="EMBL" id="QNM83918.1"/>
    </source>
</evidence>
<reference evidence="1 2" key="1">
    <citation type="submission" date="2020-08" db="EMBL/GenBank/DDBJ databases">
        <title>Sphingomonas sp. sand1-3 16S ribosomal RNA gene Genome sequencing and assembly.</title>
        <authorList>
            <person name="Kang M."/>
        </authorList>
    </citation>
    <scope>NUCLEOTIDE SEQUENCE [LARGE SCALE GENOMIC DNA]</scope>
    <source>
        <strain evidence="2">sand1-3</strain>
    </source>
</reference>
<name>A0A7G9L5L9_9SPHN</name>
<protein>
    <submittedName>
        <fullName evidence="1">Uncharacterized protein</fullName>
    </submittedName>
</protein>
<dbReference type="EMBL" id="CP060697">
    <property type="protein sequence ID" value="QNM83918.1"/>
    <property type="molecule type" value="Genomic_DNA"/>
</dbReference>
<organism evidence="1 2">
    <name type="scientific">Sphingomonas sabuli</name>
    <dbReference type="NCBI Taxonomy" id="2764186"/>
    <lineage>
        <taxon>Bacteria</taxon>
        <taxon>Pseudomonadati</taxon>
        <taxon>Pseudomonadota</taxon>
        <taxon>Alphaproteobacteria</taxon>
        <taxon>Sphingomonadales</taxon>
        <taxon>Sphingomonadaceae</taxon>
        <taxon>Sphingomonas</taxon>
    </lineage>
</organism>